<keyword evidence="6" id="KW-1185">Reference proteome</keyword>
<evidence type="ECO:0000313" key="6">
    <source>
        <dbReference type="Proteomes" id="UP001266305"/>
    </source>
</evidence>
<dbReference type="InterPro" id="IPR022702">
    <property type="entry name" value="Cytosine_MeTrfase1_RFD"/>
</dbReference>
<feature type="compositionally biased region" description="Basic and acidic residues" evidence="3">
    <location>
        <begin position="149"/>
        <end position="181"/>
    </location>
</feature>
<evidence type="ECO:0000313" key="5">
    <source>
        <dbReference type="EMBL" id="KAK2110524.1"/>
    </source>
</evidence>
<protein>
    <submittedName>
        <fullName evidence="5">DNA (Cytosine-5)-methyltransferase 1</fullName>
    </submittedName>
</protein>
<comment type="subcellular location">
    <subcellularLocation>
        <location evidence="1">Nucleus</location>
    </subcellularLocation>
</comment>
<evidence type="ECO:0000259" key="4">
    <source>
        <dbReference type="Pfam" id="PF12047"/>
    </source>
</evidence>
<feature type="domain" description="RFTS" evidence="4">
    <location>
        <begin position="275"/>
        <end position="374"/>
    </location>
</feature>
<comment type="caution">
    <text evidence="5">The sequence shown here is derived from an EMBL/GenBank/DDBJ whole genome shotgun (WGS) entry which is preliminary data.</text>
</comment>
<accession>A0ABQ9VME0</accession>
<proteinExistence type="predicted"/>
<evidence type="ECO:0000256" key="2">
    <source>
        <dbReference type="ARBA" id="ARBA00023242"/>
    </source>
</evidence>
<sequence>MPTASPNPFSNLARSGGASLMERLSLNLHLAPGLQGIAPGRPPSRHFTKGPAKRKPQEEPERAKLNESIKEEDKDEDEKRRRVTSKERAARPLPAEPKRVKPGTCTEKAEERDDKEDQRLRNQTKELTPRRKLKEEPDREARAGMYAGVDKDGEEKDEKKHRSQPKDLAAKWRPEEKEPKKANPQISDEKDEDEKEEKRGKTTPKEPTEKKMAHAKTVVSSKTHPPKCIQCGQYLDEPDLKYGQHPPDTVDEPQMLTNEKLSIFDANESGFESYKALPQHKLTCFSVYCKHGLLCPIDTDLIEKNIELFSSGSAKPIYADDPSLEGGVNGKDLGPINEWWISGFDGGEKALIGFSPLFAKYILMDPSPEYAGEYLHQQDCGGVSAEQFRLDLQGSDQ</sequence>
<feature type="compositionally biased region" description="Basic and acidic residues" evidence="3">
    <location>
        <begin position="55"/>
        <end position="90"/>
    </location>
</feature>
<keyword evidence="2" id="KW-0539">Nucleus</keyword>
<reference evidence="5 6" key="1">
    <citation type="submission" date="2023-05" db="EMBL/GenBank/DDBJ databases">
        <title>B98-5 Cell Line De Novo Hybrid Assembly: An Optical Mapping Approach.</title>
        <authorList>
            <person name="Kananen K."/>
            <person name="Auerbach J.A."/>
            <person name="Kautto E."/>
            <person name="Blachly J.S."/>
        </authorList>
    </citation>
    <scope>NUCLEOTIDE SEQUENCE [LARGE SCALE GENOMIC DNA]</scope>
    <source>
        <strain evidence="5">B95-8</strain>
        <tissue evidence="5">Cell line</tissue>
    </source>
</reference>
<evidence type="ECO:0000256" key="1">
    <source>
        <dbReference type="ARBA" id="ARBA00004123"/>
    </source>
</evidence>
<gene>
    <name evidence="5" type="primary">DNMT1_4</name>
    <name evidence="5" type="ORF">P7K49_010270</name>
</gene>
<feature type="compositionally biased region" description="Basic residues" evidence="3">
    <location>
        <begin position="43"/>
        <end position="54"/>
    </location>
</feature>
<dbReference type="Pfam" id="PF12047">
    <property type="entry name" value="DNMT1-RFD"/>
    <property type="match status" value="1"/>
</dbReference>
<dbReference type="Proteomes" id="UP001266305">
    <property type="component" value="Unassembled WGS sequence"/>
</dbReference>
<feature type="compositionally biased region" description="Basic and acidic residues" evidence="3">
    <location>
        <begin position="107"/>
        <end position="142"/>
    </location>
</feature>
<dbReference type="EMBL" id="JASSZA010000005">
    <property type="protein sequence ID" value="KAK2110524.1"/>
    <property type="molecule type" value="Genomic_DNA"/>
</dbReference>
<evidence type="ECO:0000256" key="3">
    <source>
        <dbReference type="SAM" id="MobiDB-lite"/>
    </source>
</evidence>
<feature type="compositionally biased region" description="Basic and acidic residues" evidence="3">
    <location>
        <begin position="196"/>
        <end position="212"/>
    </location>
</feature>
<feature type="region of interest" description="Disordered" evidence="3">
    <location>
        <begin position="33"/>
        <end position="221"/>
    </location>
</feature>
<name>A0ABQ9VME0_SAGOE</name>
<organism evidence="5 6">
    <name type="scientific">Saguinus oedipus</name>
    <name type="common">Cotton-top tamarin</name>
    <name type="synonym">Oedipomidas oedipus</name>
    <dbReference type="NCBI Taxonomy" id="9490"/>
    <lineage>
        <taxon>Eukaryota</taxon>
        <taxon>Metazoa</taxon>
        <taxon>Chordata</taxon>
        <taxon>Craniata</taxon>
        <taxon>Vertebrata</taxon>
        <taxon>Euteleostomi</taxon>
        <taxon>Mammalia</taxon>
        <taxon>Eutheria</taxon>
        <taxon>Euarchontoglires</taxon>
        <taxon>Primates</taxon>
        <taxon>Haplorrhini</taxon>
        <taxon>Platyrrhini</taxon>
        <taxon>Cebidae</taxon>
        <taxon>Callitrichinae</taxon>
        <taxon>Saguinus</taxon>
    </lineage>
</organism>